<gene>
    <name evidence="2" type="ORF">LIER_25798</name>
</gene>
<feature type="compositionally biased region" description="Basic and acidic residues" evidence="1">
    <location>
        <begin position="43"/>
        <end position="53"/>
    </location>
</feature>
<evidence type="ECO:0000313" key="2">
    <source>
        <dbReference type="EMBL" id="GAA0171859.1"/>
    </source>
</evidence>
<evidence type="ECO:0000256" key="1">
    <source>
        <dbReference type="SAM" id="MobiDB-lite"/>
    </source>
</evidence>
<name>A0AAV3R634_LITER</name>
<reference evidence="2 3" key="1">
    <citation type="submission" date="2024-01" db="EMBL/GenBank/DDBJ databases">
        <title>The complete chloroplast genome sequence of Lithospermum erythrorhizon: insights into the phylogenetic relationship among Boraginaceae species and the maternal lineages of purple gromwells.</title>
        <authorList>
            <person name="Okada T."/>
            <person name="Watanabe K."/>
        </authorList>
    </citation>
    <scope>NUCLEOTIDE SEQUENCE [LARGE SCALE GENOMIC DNA]</scope>
</reference>
<evidence type="ECO:0000313" key="3">
    <source>
        <dbReference type="Proteomes" id="UP001454036"/>
    </source>
</evidence>
<sequence>MHHQSHRDEVRNPLIRGSLERTRATSEGPRAPAKPTNIDVNVEEGRVPRHEEPFQNSPHQLAPSVGTYHSPLQASYQASDSTKSHERRRRPNLGKHKEWWHHDRRHPSHQYGYDLTTSNSSPERSPRRENRQRHKGVVTSQSLKQQSYKDKKKERDRCNSWRGPEEERSTKRDAGGKMLAYKSESMN</sequence>
<dbReference type="AlphaFoldDB" id="A0AAV3R634"/>
<keyword evidence="3" id="KW-1185">Reference proteome</keyword>
<proteinExistence type="predicted"/>
<feature type="compositionally biased region" description="Basic and acidic residues" evidence="1">
    <location>
        <begin position="1"/>
        <end position="11"/>
    </location>
</feature>
<dbReference type="Proteomes" id="UP001454036">
    <property type="component" value="Unassembled WGS sequence"/>
</dbReference>
<organism evidence="2 3">
    <name type="scientific">Lithospermum erythrorhizon</name>
    <name type="common">Purple gromwell</name>
    <name type="synonym">Lithospermum officinale var. erythrorhizon</name>
    <dbReference type="NCBI Taxonomy" id="34254"/>
    <lineage>
        <taxon>Eukaryota</taxon>
        <taxon>Viridiplantae</taxon>
        <taxon>Streptophyta</taxon>
        <taxon>Embryophyta</taxon>
        <taxon>Tracheophyta</taxon>
        <taxon>Spermatophyta</taxon>
        <taxon>Magnoliopsida</taxon>
        <taxon>eudicotyledons</taxon>
        <taxon>Gunneridae</taxon>
        <taxon>Pentapetalae</taxon>
        <taxon>asterids</taxon>
        <taxon>lamiids</taxon>
        <taxon>Boraginales</taxon>
        <taxon>Boraginaceae</taxon>
        <taxon>Boraginoideae</taxon>
        <taxon>Lithospermeae</taxon>
        <taxon>Lithospermum</taxon>
    </lineage>
</organism>
<dbReference type="EMBL" id="BAABME010007855">
    <property type="protein sequence ID" value="GAA0171859.1"/>
    <property type="molecule type" value="Genomic_DNA"/>
</dbReference>
<protein>
    <submittedName>
        <fullName evidence="2">Uncharacterized protein</fullName>
    </submittedName>
</protein>
<accession>A0AAV3R634</accession>
<feature type="compositionally biased region" description="Basic residues" evidence="1">
    <location>
        <begin position="85"/>
        <end position="94"/>
    </location>
</feature>
<feature type="region of interest" description="Disordered" evidence="1">
    <location>
        <begin position="1"/>
        <end position="187"/>
    </location>
</feature>
<feature type="compositionally biased region" description="Polar residues" evidence="1">
    <location>
        <begin position="70"/>
        <end position="81"/>
    </location>
</feature>
<comment type="caution">
    <text evidence="2">The sequence shown here is derived from an EMBL/GenBank/DDBJ whole genome shotgun (WGS) entry which is preliminary data.</text>
</comment>
<feature type="compositionally biased region" description="Basic and acidic residues" evidence="1">
    <location>
        <begin position="147"/>
        <end position="175"/>
    </location>
</feature>